<dbReference type="InterPro" id="IPR006120">
    <property type="entry name" value="Resolvase_HTH_dom"/>
</dbReference>
<geneLocation type="plasmid" evidence="8 9">
    <name>p113275</name>
</geneLocation>
<evidence type="ECO:0000256" key="6">
    <source>
        <dbReference type="PROSITE-ProRule" id="PRU10137"/>
    </source>
</evidence>
<dbReference type="InterPro" id="IPR006118">
    <property type="entry name" value="Recombinase_CS"/>
</dbReference>
<dbReference type="GO" id="GO:0003677">
    <property type="term" value="F:DNA binding"/>
    <property type="evidence" value="ECO:0007669"/>
    <property type="project" value="UniProtKB-KW"/>
</dbReference>
<dbReference type="GO" id="GO:0000150">
    <property type="term" value="F:DNA strand exchange activity"/>
    <property type="evidence" value="ECO:0007669"/>
    <property type="project" value="InterPro"/>
</dbReference>
<evidence type="ECO:0000313" key="8">
    <source>
        <dbReference type="EMBL" id="AOM14559.1"/>
    </source>
</evidence>
<keyword evidence="3" id="KW-0238">DNA-binding</keyword>
<feature type="active site" description="O-(5'-phospho-DNA)-serine intermediate" evidence="5 6">
    <location>
        <position position="9"/>
    </location>
</feature>
<dbReference type="EMBL" id="CP015253">
    <property type="protein sequence ID" value="AOM14559.1"/>
    <property type="molecule type" value="Genomic_DNA"/>
</dbReference>
<dbReference type="RefSeq" id="WP_069356858.1">
    <property type="nucleotide sequence ID" value="NZ_CP015253.1"/>
</dbReference>
<dbReference type="InterPro" id="IPR036162">
    <property type="entry name" value="Resolvase-like_N_sf"/>
</dbReference>
<dbReference type="PROSITE" id="PS00397">
    <property type="entry name" value="RECOMBINASES_1"/>
    <property type="match status" value="1"/>
</dbReference>
<dbReference type="InterPro" id="IPR006119">
    <property type="entry name" value="Resolv_N"/>
</dbReference>
<dbReference type="Gene3D" id="3.40.50.1390">
    <property type="entry name" value="Resolvase, N-terminal catalytic domain"/>
    <property type="match status" value="1"/>
</dbReference>
<evidence type="ECO:0000313" key="9">
    <source>
        <dbReference type="Proteomes" id="UP000192743"/>
    </source>
</evidence>
<dbReference type="AlphaFoldDB" id="A0A9W3SZR8"/>
<dbReference type="PROSITE" id="PS51736">
    <property type="entry name" value="RECOMBINASES_3"/>
    <property type="match status" value="1"/>
</dbReference>
<evidence type="ECO:0000256" key="1">
    <source>
        <dbReference type="ARBA" id="ARBA00009913"/>
    </source>
</evidence>
<dbReference type="SUPFAM" id="SSF53041">
    <property type="entry name" value="Resolvase-like"/>
    <property type="match status" value="1"/>
</dbReference>
<evidence type="ECO:0000259" key="7">
    <source>
        <dbReference type="PROSITE" id="PS51736"/>
    </source>
</evidence>
<dbReference type="SMART" id="SM00857">
    <property type="entry name" value="Resolvase"/>
    <property type="match status" value="1"/>
</dbReference>
<proteinExistence type="inferred from homology"/>
<dbReference type="CDD" id="cd03768">
    <property type="entry name" value="SR_ResInv"/>
    <property type="match status" value="1"/>
</dbReference>
<accession>A0A9W3SZR8</accession>
<keyword evidence="2" id="KW-0229">DNA integration</keyword>
<dbReference type="Pfam" id="PF02796">
    <property type="entry name" value="HTH_7"/>
    <property type="match status" value="1"/>
</dbReference>
<keyword evidence="4" id="KW-0233">DNA recombination</keyword>
<keyword evidence="8" id="KW-0614">Plasmid</keyword>
<gene>
    <name evidence="8" type="primary">pinE_12</name>
    <name evidence="8" type="ORF">BTI247_62290</name>
</gene>
<evidence type="ECO:0000256" key="2">
    <source>
        <dbReference type="ARBA" id="ARBA00022908"/>
    </source>
</evidence>
<feature type="domain" description="Resolvase/invertase-type recombinase catalytic" evidence="7">
    <location>
        <begin position="1"/>
        <end position="134"/>
    </location>
</feature>
<sequence>MIIGYARVSTFDQNLDRQIHSITKYGCEKIIQEKFTGTIRERQGLVKLFDVIRKGDTVVVESISRLGRKTLDILSIIQQFEETGIKFVSLKENMDTRTPTGKAMLQMMCVIAELERNLIAERVKEGLEASKKRGKKLGRPKLEKEKLSIALRMYDSKEYSIKEIVEGTGVSQGSLYRAINQRKLEETQN</sequence>
<comment type="similarity">
    <text evidence="1">Belongs to the site-specific recombinase resolvase family.</text>
</comment>
<dbReference type="Pfam" id="PF00239">
    <property type="entry name" value="Resolvase"/>
    <property type="match status" value="1"/>
</dbReference>
<dbReference type="InterPro" id="IPR050639">
    <property type="entry name" value="SSR_resolvase"/>
</dbReference>
<reference evidence="8 9" key="1">
    <citation type="submission" date="2016-02" db="EMBL/GenBank/DDBJ databases">
        <title>Comparative analysis of three nematocidal Bacillus thuringiensis strains.</title>
        <authorList>
            <person name="Hollensteiner J."/>
            <person name="Kloesener M."/>
            <person name="Bunk B."/>
            <person name="Sproeer C."/>
            <person name="Rosenstiel P."/>
            <person name="Schulte-Iserlohe R."/>
            <person name="Schulenburg H."/>
            <person name="Liesegang H."/>
        </authorList>
    </citation>
    <scope>NUCLEOTIDE SEQUENCE [LARGE SCALE GENOMIC DNA]</scope>
    <source>
        <strain evidence="8 9">Bt18247</strain>
        <plasmid evidence="8 9">p113275</plasmid>
    </source>
</reference>
<name>A0A9W3SZR8_BACTU</name>
<dbReference type="PANTHER" id="PTHR30461:SF2">
    <property type="entry name" value="SERINE RECOMBINASE PINE-RELATED"/>
    <property type="match status" value="1"/>
</dbReference>
<evidence type="ECO:0000256" key="4">
    <source>
        <dbReference type="ARBA" id="ARBA00023172"/>
    </source>
</evidence>
<evidence type="ECO:0000256" key="5">
    <source>
        <dbReference type="PIRSR" id="PIRSR606118-50"/>
    </source>
</evidence>
<dbReference type="GO" id="GO:0015074">
    <property type="term" value="P:DNA integration"/>
    <property type="evidence" value="ECO:0007669"/>
    <property type="project" value="UniProtKB-KW"/>
</dbReference>
<organism evidence="8 9">
    <name type="scientific">Bacillus thuringiensis Bt18247</name>
    <dbReference type="NCBI Taxonomy" id="1423143"/>
    <lineage>
        <taxon>Bacteria</taxon>
        <taxon>Bacillati</taxon>
        <taxon>Bacillota</taxon>
        <taxon>Bacilli</taxon>
        <taxon>Bacillales</taxon>
        <taxon>Bacillaceae</taxon>
        <taxon>Bacillus</taxon>
        <taxon>Bacillus cereus group</taxon>
    </lineage>
</organism>
<protein>
    <submittedName>
        <fullName evidence="8">DNA-invertase from lambdoid prophage e14</fullName>
    </submittedName>
</protein>
<evidence type="ECO:0000256" key="3">
    <source>
        <dbReference type="ARBA" id="ARBA00023125"/>
    </source>
</evidence>
<dbReference type="Proteomes" id="UP000192743">
    <property type="component" value="Plasmid p113275"/>
</dbReference>
<dbReference type="PANTHER" id="PTHR30461">
    <property type="entry name" value="DNA-INVERTASE FROM LAMBDOID PROPHAGE"/>
    <property type="match status" value="1"/>
</dbReference>